<feature type="domain" description="Glycosyltransferase 2-like" evidence="6">
    <location>
        <begin position="6"/>
        <end position="188"/>
    </location>
</feature>
<organism evidence="7 8">
    <name type="scientific">Ferrithrix thermotolerans DSM 19514</name>
    <dbReference type="NCBI Taxonomy" id="1121881"/>
    <lineage>
        <taxon>Bacteria</taxon>
        <taxon>Bacillati</taxon>
        <taxon>Actinomycetota</taxon>
        <taxon>Acidimicrobiia</taxon>
        <taxon>Acidimicrobiales</taxon>
        <taxon>Acidimicrobiaceae</taxon>
        <taxon>Ferrithrix</taxon>
    </lineage>
</organism>
<dbReference type="SUPFAM" id="SSF53448">
    <property type="entry name" value="Nucleotide-diphospho-sugar transferases"/>
    <property type="match status" value="1"/>
</dbReference>
<dbReference type="InterPro" id="IPR001173">
    <property type="entry name" value="Glyco_trans_2-like"/>
</dbReference>
<dbReference type="Proteomes" id="UP000184295">
    <property type="component" value="Unassembled WGS sequence"/>
</dbReference>
<evidence type="ECO:0000256" key="4">
    <source>
        <dbReference type="ARBA" id="ARBA00022679"/>
    </source>
</evidence>
<keyword evidence="4 7" id="KW-0808">Transferase</keyword>
<dbReference type="OrthoDB" id="9801609at2"/>
<dbReference type="RefSeq" id="WP_072792738.1">
    <property type="nucleotide sequence ID" value="NZ_FQUL01000071.1"/>
</dbReference>
<accession>A0A1M4YI41</accession>
<dbReference type="PANTHER" id="PTHR43179">
    <property type="entry name" value="RHAMNOSYLTRANSFERASE WBBL"/>
    <property type="match status" value="1"/>
</dbReference>
<comment type="similarity">
    <text evidence="2">Belongs to the glycosyltransferase 2 family.</text>
</comment>
<sequence length="711" mass="79975">MSGLIVIIPFYRGLDLVKQQRKHLISLQQELQDLSAEFVLVNDYPGDEKLAEELEELCLQIERIGVKCYLHINPQNLGFVKSVNVGLTLAIQRKANALLLNSDAFPDPGCLSEMISVLQEDDLIGFVGPRSNKATLASLPWWSENTEVDVAACRSMFNDLKPMLPRVQIVPTVSGFCFLIRNAVLETVGILDEVYSPGYNEENDLVFRANRVGYRVALANWAFASHLESVSFKSSKDYLERRNSKILQERYPEYFDAIRRYYSGAPRTYEKLVTELVRASRDSWRILIDLSMLGCFHNGTFTLALQVVEQLVRSLGSEHNIAIVANKDALIFHERRFLLATVDIYESFEEIEITYTVAFRLAQPFSWEALLSLHKSAPIVGFMMLDTIALDCFYLANDQPGLESVLGFAASHADILAFISTASLNVFSTRFGNNERQIRLVSRPSTDLSEYKERFEKREVLFARENNSVFKILLVGNHYDHKMVNKTASIIAKRFGGSNVMVYALGYSGEAHVGIRALRAGELTMDEVTGLYAKADMVVFPSNSEGFGFPIVESMASDKPLVLRDRAVNREVVQNAIGLKSPVYFFQSYDELVTAIRDVMMDSLQEGWIFGGCSETNGNNSWEGMAKIIIDGIKEGVAKRCEDPSFVAMRNQVCFSLIGRDAETRDELVSLRGRNSELASEIIDLRRSTSWSVTAPARRISSVLRSWMGIN</sequence>
<protein>
    <submittedName>
        <fullName evidence="7">Glycosyltransferase, GT2 family</fullName>
    </submittedName>
</protein>
<evidence type="ECO:0000259" key="6">
    <source>
        <dbReference type="Pfam" id="PF00535"/>
    </source>
</evidence>
<dbReference type="InterPro" id="IPR029044">
    <property type="entry name" value="Nucleotide-diphossugar_trans"/>
</dbReference>
<evidence type="ECO:0000313" key="8">
    <source>
        <dbReference type="Proteomes" id="UP000184295"/>
    </source>
</evidence>
<evidence type="ECO:0000313" key="7">
    <source>
        <dbReference type="EMBL" id="SHF05313.1"/>
    </source>
</evidence>
<gene>
    <name evidence="7" type="ORF">SAMN02745225_02344</name>
</gene>
<reference evidence="8" key="1">
    <citation type="submission" date="2016-11" db="EMBL/GenBank/DDBJ databases">
        <authorList>
            <person name="Varghese N."/>
            <person name="Submissions S."/>
        </authorList>
    </citation>
    <scope>NUCLEOTIDE SEQUENCE [LARGE SCALE GENOMIC DNA]</scope>
    <source>
        <strain evidence="8">DSM 19514</strain>
    </source>
</reference>
<comment type="pathway">
    <text evidence="1">Cell wall biogenesis; cell wall polysaccharide biosynthesis.</text>
</comment>
<dbReference type="InterPro" id="IPR001296">
    <property type="entry name" value="Glyco_trans_1"/>
</dbReference>
<dbReference type="Pfam" id="PF00535">
    <property type="entry name" value="Glycos_transf_2"/>
    <property type="match status" value="1"/>
</dbReference>
<dbReference type="STRING" id="1121881.SAMN02745225_02344"/>
<proteinExistence type="inferred from homology"/>
<evidence type="ECO:0000259" key="5">
    <source>
        <dbReference type="Pfam" id="PF00534"/>
    </source>
</evidence>
<keyword evidence="8" id="KW-1185">Reference proteome</keyword>
<name>A0A1M4YI41_9ACTN</name>
<evidence type="ECO:0000256" key="1">
    <source>
        <dbReference type="ARBA" id="ARBA00004776"/>
    </source>
</evidence>
<dbReference type="PANTHER" id="PTHR43179:SF12">
    <property type="entry name" value="GALACTOFURANOSYLTRANSFERASE GLFT2"/>
    <property type="match status" value="1"/>
</dbReference>
<keyword evidence="3" id="KW-0328">Glycosyltransferase</keyword>
<dbReference type="AlphaFoldDB" id="A0A1M4YI41"/>
<dbReference type="Pfam" id="PF00534">
    <property type="entry name" value="Glycos_transf_1"/>
    <property type="match status" value="1"/>
</dbReference>
<dbReference type="SUPFAM" id="SSF53756">
    <property type="entry name" value="UDP-Glycosyltransferase/glycogen phosphorylase"/>
    <property type="match status" value="1"/>
</dbReference>
<feature type="domain" description="Glycosyl transferase family 1" evidence="5">
    <location>
        <begin position="521"/>
        <end position="603"/>
    </location>
</feature>
<dbReference type="Gene3D" id="3.90.550.10">
    <property type="entry name" value="Spore Coat Polysaccharide Biosynthesis Protein SpsA, Chain A"/>
    <property type="match status" value="1"/>
</dbReference>
<evidence type="ECO:0000256" key="3">
    <source>
        <dbReference type="ARBA" id="ARBA00022676"/>
    </source>
</evidence>
<dbReference type="EMBL" id="FQUL01000071">
    <property type="protein sequence ID" value="SHF05313.1"/>
    <property type="molecule type" value="Genomic_DNA"/>
</dbReference>
<evidence type="ECO:0000256" key="2">
    <source>
        <dbReference type="ARBA" id="ARBA00006739"/>
    </source>
</evidence>
<dbReference type="GO" id="GO:0016757">
    <property type="term" value="F:glycosyltransferase activity"/>
    <property type="evidence" value="ECO:0007669"/>
    <property type="project" value="UniProtKB-KW"/>
</dbReference>
<dbReference type="Gene3D" id="3.40.50.2000">
    <property type="entry name" value="Glycogen Phosphorylase B"/>
    <property type="match status" value="1"/>
</dbReference>